<sequence length="148" mass="16229">MQTAEFDVRKEAAWAIFYAASGGTHDQIKYLVSQGCIKAFCDLLSYADANVLMVGLAGLENILRAGEAEKHSGACDVNMYAQMIEDAEGLDKIEKLQAYDNNTICETATHLLKSYWSEEDNATPWLDALLSCSLDEDPMPGESGFDFG</sequence>
<name>A0A0A9D885_ARUDO</name>
<organism evidence="4">
    <name type="scientific">Arundo donax</name>
    <name type="common">Giant reed</name>
    <name type="synonym">Donax arundinaceus</name>
    <dbReference type="NCBI Taxonomy" id="35708"/>
    <lineage>
        <taxon>Eukaryota</taxon>
        <taxon>Viridiplantae</taxon>
        <taxon>Streptophyta</taxon>
        <taxon>Embryophyta</taxon>
        <taxon>Tracheophyta</taxon>
        <taxon>Spermatophyta</taxon>
        <taxon>Magnoliopsida</taxon>
        <taxon>Liliopsida</taxon>
        <taxon>Poales</taxon>
        <taxon>Poaceae</taxon>
        <taxon>PACMAD clade</taxon>
        <taxon>Arundinoideae</taxon>
        <taxon>Arundineae</taxon>
        <taxon>Arundo</taxon>
    </lineage>
</organism>
<dbReference type="Pfam" id="PF16186">
    <property type="entry name" value="Arm_3"/>
    <property type="match status" value="1"/>
</dbReference>
<comment type="similarity">
    <text evidence="1">Belongs to the importin alpha family.</text>
</comment>
<dbReference type="EMBL" id="GBRH01214992">
    <property type="protein sequence ID" value="JAD82903.1"/>
    <property type="molecule type" value="Transcribed_RNA"/>
</dbReference>
<dbReference type="Pfam" id="PF00514">
    <property type="entry name" value="Arm"/>
    <property type="match status" value="1"/>
</dbReference>
<keyword evidence="3" id="KW-0653">Protein transport</keyword>
<dbReference type="InterPro" id="IPR032413">
    <property type="entry name" value="Arm_3"/>
</dbReference>
<reference evidence="4" key="1">
    <citation type="submission" date="2014-09" db="EMBL/GenBank/DDBJ databases">
        <authorList>
            <person name="Magalhaes I.L.F."/>
            <person name="Oliveira U."/>
            <person name="Santos F.R."/>
            <person name="Vidigal T.H.D.A."/>
            <person name="Brescovit A.D."/>
            <person name="Santos A.J."/>
        </authorList>
    </citation>
    <scope>NUCLEOTIDE SEQUENCE</scope>
    <source>
        <tissue evidence="4">Shoot tissue taken approximately 20 cm above the soil surface</tissue>
    </source>
</reference>
<evidence type="ECO:0000313" key="4">
    <source>
        <dbReference type="EMBL" id="JAD82903.1"/>
    </source>
</evidence>
<protein>
    <submittedName>
        <fullName evidence="4">Uncharacterized protein</fullName>
    </submittedName>
</protein>
<dbReference type="Gene3D" id="1.25.10.10">
    <property type="entry name" value="Leucine-rich Repeat Variant"/>
    <property type="match status" value="1"/>
</dbReference>
<dbReference type="GO" id="GO:0015031">
    <property type="term" value="P:protein transport"/>
    <property type="evidence" value="ECO:0007669"/>
    <property type="project" value="UniProtKB-KW"/>
</dbReference>
<evidence type="ECO:0000256" key="1">
    <source>
        <dbReference type="ARBA" id="ARBA00010394"/>
    </source>
</evidence>
<dbReference type="InterPro" id="IPR000225">
    <property type="entry name" value="Armadillo"/>
</dbReference>
<dbReference type="InterPro" id="IPR011989">
    <property type="entry name" value="ARM-like"/>
</dbReference>
<dbReference type="SUPFAM" id="SSF48371">
    <property type="entry name" value="ARM repeat"/>
    <property type="match status" value="1"/>
</dbReference>
<dbReference type="InterPro" id="IPR016024">
    <property type="entry name" value="ARM-type_fold"/>
</dbReference>
<dbReference type="PANTHER" id="PTHR23316">
    <property type="entry name" value="IMPORTIN ALPHA"/>
    <property type="match status" value="1"/>
</dbReference>
<evidence type="ECO:0000256" key="3">
    <source>
        <dbReference type="ARBA" id="ARBA00022927"/>
    </source>
</evidence>
<keyword evidence="2" id="KW-0813">Transport</keyword>
<accession>A0A0A9D885</accession>
<reference evidence="4" key="2">
    <citation type="journal article" date="2015" name="Data Brief">
        <title>Shoot transcriptome of the giant reed, Arundo donax.</title>
        <authorList>
            <person name="Barrero R.A."/>
            <person name="Guerrero F.D."/>
            <person name="Moolhuijzen P."/>
            <person name="Goolsby J.A."/>
            <person name="Tidwell J."/>
            <person name="Bellgard S.E."/>
            <person name="Bellgard M.I."/>
        </authorList>
    </citation>
    <scope>NUCLEOTIDE SEQUENCE</scope>
    <source>
        <tissue evidence="4">Shoot tissue taken approximately 20 cm above the soil surface</tissue>
    </source>
</reference>
<dbReference type="AlphaFoldDB" id="A0A0A9D885"/>
<evidence type="ECO:0000256" key="2">
    <source>
        <dbReference type="ARBA" id="ARBA00022448"/>
    </source>
</evidence>
<proteinExistence type="inferred from homology"/>